<dbReference type="InterPro" id="IPR036249">
    <property type="entry name" value="Thioredoxin-like_sf"/>
</dbReference>
<proteinExistence type="predicted"/>
<gene>
    <name evidence="2" type="ORF">V3H18_00510</name>
</gene>
<sequence>MEVSQLLAALEDAYLRIGKENTPLSDKLKYVADEVRRLSPIFAEAVDKFVNRLEQVAAGSLAPQIGEKMSPFLLPDEEGRLVNLDTLLRGGPVAIAFIRGHWCPYCRLNAAGLAEIEDAIKPVQLVAISAETQKYTREIKREAKAHFPFLTDVDNGYALALNLAIWVPDEMSSLIAAAGWDVPCYQGGSAWILPVPSVFLLDREGVVRFRHVDPDYRRRLEPSTLIAAAAHMASSSARPAASSDNYGPVSAS</sequence>
<evidence type="ECO:0000313" key="2">
    <source>
        <dbReference type="EMBL" id="MEF3365007.1"/>
    </source>
</evidence>
<reference evidence="2 3" key="1">
    <citation type="submission" date="2024-02" db="EMBL/GenBank/DDBJ databases">
        <authorList>
            <person name="Grouzdev D."/>
        </authorList>
    </citation>
    <scope>NUCLEOTIDE SEQUENCE [LARGE SCALE GENOMIC DNA]</scope>
    <source>
        <strain evidence="2 3">9N</strain>
    </source>
</reference>
<keyword evidence="3" id="KW-1185">Reference proteome</keyword>
<organism evidence="2 3">
    <name type="scientific">Methylocystis borbori</name>
    <dbReference type="NCBI Taxonomy" id="3118750"/>
    <lineage>
        <taxon>Bacteria</taxon>
        <taxon>Pseudomonadati</taxon>
        <taxon>Pseudomonadota</taxon>
        <taxon>Alphaproteobacteria</taxon>
        <taxon>Hyphomicrobiales</taxon>
        <taxon>Methylocystaceae</taxon>
        <taxon>Methylocystis</taxon>
    </lineage>
</organism>
<dbReference type="InterPro" id="IPR013766">
    <property type="entry name" value="Thioredoxin_domain"/>
</dbReference>
<dbReference type="Proteomes" id="UP001350748">
    <property type="component" value="Unassembled WGS sequence"/>
</dbReference>
<protein>
    <submittedName>
        <fullName evidence="2">Peroxiredoxin-like family protein</fullName>
    </submittedName>
</protein>
<dbReference type="CDD" id="cd02970">
    <property type="entry name" value="PRX_like2"/>
    <property type="match status" value="1"/>
</dbReference>
<dbReference type="Pfam" id="PF00578">
    <property type="entry name" value="AhpC-TSA"/>
    <property type="match status" value="1"/>
</dbReference>
<comment type="caution">
    <text evidence="2">The sequence shown here is derived from an EMBL/GenBank/DDBJ whole genome shotgun (WGS) entry which is preliminary data.</text>
</comment>
<evidence type="ECO:0000313" key="3">
    <source>
        <dbReference type="Proteomes" id="UP001350748"/>
    </source>
</evidence>
<dbReference type="SUPFAM" id="SSF52833">
    <property type="entry name" value="Thioredoxin-like"/>
    <property type="match status" value="1"/>
</dbReference>
<accession>A0ABU7XDD8</accession>
<feature type="domain" description="Thioredoxin" evidence="1">
    <location>
        <begin position="63"/>
        <end position="234"/>
    </location>
</feature>
<dbReference type="Gene3D" id="3.40.30.10">
    <property type="entry name" value="Glutaredoxin"/>
    <property type="match status" value="1"/>
</dbReference>
<name>A0ABU7XDD8_9HYPH</name>
<dbReference type="PROSITE" id="PS51352">
    <property type="entry name" value="THIOREDOXIN_2"/>
    <property type="match status" value="1"/>
</dbReference>
<dbReference type="RefSeq" id="WP_332079901.1">
    <property type="nucleotide sequence ID" value="NZ_JAZHYN010000001.1"/>
</dbReference>
<dbReference type="EMBL" id="JAZHYN010000001">
    <property type="protein sequence ID" value="MEF3365007.1"/>
    <property type="molecule type" value="Genomic_DNA"/>
</dbReference>
<evidence type="ECO:0000259" key="1">
    <source>
        <dbReference type="PROSITE" id="PS51352"/>
    </source>
</evidence>
<dbReference type="InterPro" id="IPR000866">
    <property type="entry name" value="AhpC/TSA"/>
</dbReference>